<dbReference type="Proteomes" id="UP000439903">
    <property type="component" value="Unassembled WGS sequence"/>
</dbReference>
<reference evidence="1 2" key="1">
    <citation type="journal article" date="2019" name="Environ. Microbiol.">
        <title>At the nexus of three kingdoms: the genome of the mycorrhizal fungus Gigaspora margarita provides insights into plant, endobacterial and fungal interactions.</title>
        <authorList>
            <person name="Venice F."/>
            <person name="Ghignone S."/>
            <person name="Salvioli di Fossalunga A."/>
            <person name="Amselem J."/>
            <person name="Novero M."/>
            <person name="Xianan X."/>
            <person name="Sedzielewska Toro K."/>
            <person name="Morin E."/>
            <person name="Lipzen A."/>
            <person name="Grigoriev I.V."/>
            <person name="Henrissat B."/>
            <person name="Martin F.M."/>
            <person name="Bonfante P."/>
        </authorList>
    </citation>
    <scope>NUCLEOTIDE SEQUENCE [LARGE SCALE GENOMIC DNA]</scope>
    <source>
        <strain evidence="1 2">BEG34</strain>
    </source>
</reference>
<accession>A0A8H3XJK4</accession>
<gene>
    <name evidence="1" type="ORF">F8M41_024845</name>
</gene>
<keyword evidence="2" id="KW-1185">Reference proteome</keyword>
<dbReference type="AlphaFoldDB" id="A0A8H3XJK4"/>
<evidence type="ECO:0000313" key="2">
    <source>
        <dbReference type="Proteomes" id="UP000439903"/>
    </source>
</evidence>
<sequence>MASDNEFNMADLCFANNVEINMFNKTLNFNKQPQMTEETTELPGTKTETDKFTNSEKELYPLTKERSFVDWKDVERYNEMDLFFFSLLFFSSSMLKY</sequence>
<proteinExistence type="predicted"/>
<comment type="caution">
    <text evidence="1">The sequence shown here is derived from an EMBL/GenBank/DDBJ whole genome shotgun (WGS) entry which is preliminary data.</text>
</comment>
<dbReference type="EMBL" id="WTPW01000863">
    <property type="protein sequence ID" value="KAF0473755.1"/>
    <property type="molecule type" value="Genomic_DNA"/>
</dbReference>
<organism evidence="1 2">
    <name type="scientific">Gigaspora margarita</name>
    <dbReference type="NCBI Taxonomy" id="4874"/>
    <lineage>
        <taxon>Eukaryota</taxon>
        <taxon>Fungi</taxon>
        <taxon>Fungi incertae sedis</taxon>
        <taxon>Mucoromycota</taxon>
        <taxon>Glomeromycotina</taxon>
        <taxon>Glomeromycetes</taxon>
        <taxon>Diversisporales</taxon>
        <taxon>Gigasporaceae</taxon>
        <taxon>Gigaspora</taxon>
    </lineage>
</organism>
<name>A0A8H3XJK4_GIGMA</name>
<evidence type="ECO:0000313" key="1">
    <source>
        <dbReference type="EMBL" id="KAF0473755.1"/>
    </source>
</evidence>
<protein>
    <submittedName>
        <fullName evidence="1">Uncharacterized protein</fullName>
    </submittedName>
</protein>
<dbReference type="OrthoDB" id="2376919at2759"/>